<evidence type="ECO:0008006" key="4">
    <source>
        <dbReference type="Google" id="ProtNLM"/>
    </source>
</evidence>
<sequence>MFKSLTLVTLLSISFSSITLADTFTLSSKDIAEGEFMAKAQEFNGFGCSGGDLSPQLAWSGAPEGTKSFAITAYDPDAPTGSGWWHWQIVNIPHTVNEIAAGAGSAKKGSAPEGSVQIANDFGYRGFGGACPPEGHGIHHYRFTVHALSVEKLELPQEASGALTGYMINANTIATSTIESLYKRDK</sequence>
<organism evidence="2 3">
    <name type="scientific">Colwellia psychrerythraea (strain 34H / ATCC BAA-681)</name>
    <name type="common">Vibrio psychroerythus</name>
    <dbReference type="NCBI Taxonomy" id="167879"/>
    <lineage>
        <taxon>Bacteria</taxon>
        <taxon>Pseudomonadati</taxon>
        <taxon>Pseudomonadota</taxon>
        <taxon>Gammaproteobacteria</taxon>
        <taxon>Alteromonadales</taxon>
        <taxon>Colwelliaceae</taxon>
        <taxon>Colwellia</taxon>
    </lineage>
</organism>
<feature type="signal peptide" evidence="1">
    <location>
        <begin position="1"/>
        <end position="21"/>
    </location>
</feature>
<accession>Q47UK0</accession>
<dbReference type="Pfam" id="PF01161">
    <property type="entry name" value="PBP"/>
    <property type="match status" value="1"/>
</dbReference>
<evidence type="ECO:0000256" key="1">
    <source>
        <dbReference type="SAM" id="SignalP"/>
    </source>
</evidence>
<evidence type="ECO:0000313" key="3">
    <source>
        <dbReference type="Proteomes" id="UP000000547"/>
    </source>
</evidence>
<dbReference type="PANTHER" id="PTHR30289:SF1">
    <property type="entry name" value="PEBP (PHOSPHATIDYLETHANOLAMINE-BINDING PROTEIN) FAMILY PROTEIN"/>
    <property type="match status" value="1"/>
</dbReference>
<dbReference type="KEGG" id="cps:CPS_4884"/>
<dbReference type="Proteomes" id="UP000000547">
    <property type="component" value="Chromosome"/>
</dbReference>
<dbReference type="STRING" id="167879.CPS_4884"/>
<dbReference type="InterPro" id="IPR005247">
    <property type="entry name" value="YbhB_YbcL/LppC-like"/>
</dbReference>
<dbReference type="HOGENOM" id="CLU_083918_2_0_6"/>
<dbReference type="SUPFAM" id="SSF49777">
    <property type="entry name" value="PEBP-like"/>
    <property type="match status" value="1"/>
</dbReference>
<keyword evidence="1" id="KW-0732">Signal</keyword>
<protein>
    <recommendedName>
        <fullName evidence="4">Kinase inhibitor</fullName>
    </recommendedName>
</protein>
<dbReference type="InterPro" id="IPR036610">
    <property type="entry name" value="PEBP-like_sf"/>
</dbReference>
<dbReference type="PANTHER" id="PTHR30289">
    <property type="entry name" value="UNCHARACTERIZED PROTEIN YBCL-RELATED"/>
    <property type="match status" value="1"/>
</dbReference>
<dbReference type="InterPro" id="IPR008914">
    <property type="entry name" value="PEBP"/>
</dbReference>
<dbReference type="RefSeq" id="WP_011045603.1">
    <property type="nucleotide sequence ID" value="NC_003910.7"/>
</dbReference>
<evidence type="ECO:0000313" key="2">
    <source>
        <dbReference type="EMBL" id="AAZ28676.1"/>
    </source>
</evidence>
<dbReference type="EMBL" id="CP000083">
    <property type="protein sequence ID" value="AAZ28676.1"/>
    <property type="molecule type" value="Genomic_DNA"/>
</dbReference>
<feature type="chain" id="PRO_5004233947" description="Kinase inhibitor" evidence="1">
    <location>
        <begin position="22"/>
        <end position="186"/>
    </location>
</feature>
<dbReference type="NCBIfam" id="TIGR00481">
    <property type="entry name" value="YbhB/YbcL family Raf kinase inhibitor-like protein"/>
    <property type="match status" value="1"/>
</dbReference>
<gene>
    <name evidence="2" type="ordered locus">CPS_4884</name>
</gene>
<dbReference type="Gene3D" id="3.90.280.10">
    <property type="entry name" value="PEBP-like"/>
    <property type="match status" value="1"/>
</dbReference>
<proteinExistence type="predicted"/>
<name>Q47UK0_COLP3</name>
<dbReference type="CDD" id="cd00865">
    <property type="entry name" value="PEBP_bact_arch"/>
    <property type="match status" value="1"/>
</dbReference>
<reference evidence="2" key="1">
    <citation type="journal article" date="2005" name="Proc. Natl. Acad. Sci. U.S.A.">
        <title>The psychrophilic lifestyle as revealed by the genome sequence of Colwellia psychrerythraea 34H through genomic and proteomic analyses.</title>
        <authorList>
            <person name="Methe B.A."/>
            <person name="Nelson K.E."/>
            <person name="Deming J.W."/>
            <person name="Momen B."/>
            <person name="Melamud E."/>
            <person name="Zhang X."/>
            <person name="Moult J."/>
            <person name="Madupu R."/>
            <person name="Nelson W.C."/>
            <person name="Dodson R.J."/>
            <person name="Brinkac L.M."/>
            <person name="Daugherty S.C."/>
            <person name="Durkin A.S."/>
            <person name="DeBoy R.T."/>
            <person name="Kolonay J.F."/>
            <person name="Sullivan S.A."/>
            <person name="Zhou L."/>
            <person name="Davidsen T.M."/>
            <person name="Wu M."/>
            <person name="Huston A.L."/>
            <person name="Lewis M."/>
            <person name="Weaver B."/>
            <person name="Weidman J.F."/>
            <person name="Khouri H."/>
            <person name="Utterback T.R."/>
            <person name="Feldblyum T.V."/>
            <person name="Fraser C.M."/>
        </authorList>
    </citation>
    <scope>NUCLEOTIDE SEQUENCE [LARGE SCALE GENOMIC DNA]</scope>
    <source>
        <strain evidence="2">34H</strain>
    </source>
</reference>
<dbReference type="AlphaFoldDB" id="Q47UK0"/>